<evidence type="ECO:0000256" key="13">
    <source>
        <dbReference type="ARBA" id="ARBA00039545"/>
    </source>
</evidence>
<evidence type="ECO:0000256" key="12">
    <source>
        <dbReference type="ARBA" id="ARBA00026121"/>
    </source>
</evidence>
<dbReference type="InterPro" id="IPR020845">
    <property type="entry name" value="AMP-binding_CS"/>
</dbReference>
<name>A0A3P2A9C3_9NEIS</name>
<keyword evidence="8" id="KW-0067">ATP-binding</keyword>
<proteinExistence type="inferred from homology"/>
<dbReference type="PANTHER" id="PTHR43767:SF8">
    <property type="entry name" value="LONG-CHAIN-FATTY-ACID--COA LIGASE"/>
    <property type="match status" value="1"/>
</dbReference>
<evidence type="ECO:0000256" key="7">
    <source>
        <dbReference type="ARBA" id="ARBA00022832"/>
    </source>
</evidence>
<dbReference type="EMBL" id="RQYC01000001">
    <property type="protein sequence ID" value="RRD91568.1"/>
    <property type="molecule type" value="Genomic_DNA"/>
</dbReference>
<keyword evidence="11" id="KW-0472">Membrane</keyword>
<dbReference type="Proteomes" id="UP000269923">
    <property type="component" value="Unassembled WGS sequence"/>
</dbReference>
<evidence type="ECO:0000256" key="14">
    <source>
        <dbReference type="ARBA" id="ARBA00042773"/>
    </source>
</evidence>
<evidence type="ECO:0000256" key="11">
    <source>
        <dbReference type="ARBA" id="ARBA00023136"/>
    </source>
</evidence>
<gene>
    <name evidence="17" type="ORF">EII21_00625</name>
</gene>
<evidence type="ECO:0000256" key="4">
    <source>
        <dbReference type="ARBA" id="ARBA00006432"/>
    </source>
</evidence>
<dbReference type="STRING" id="1121352.GCA_000620925_00546"/>
<dbReference type="SUPFAM" id="SSF56801">
    <property type="entry name" value="Acetyl-CoA synthetase-like"/>
    <property type="match status" value="1"/>
</dbReference>
<dbReference type="OrthoDB" id="9766486at2"/>
<dbReference type="Pfam" id="PF13193">
    <property type="entry name" value="AMP-binding_C"/>
    <property type="match status" value="1"/>
</dbReference>
<organism evidence="17 18">
    <name type="scientific">Conchiformibius steedae</name>
    <dbReference type="NCBI Taxonomy" id="153493"/>
    <lineage>
        <taxon>Bacteria</taxon>
        <taxon>Pseudomonadati</taxon>
        <taxon>Pseudomonadota</taxon>
        <taxon>Betaproteobacteria</taxon>
        <taxon>Neisseriales</taxon>
        <taxon>Neisseriaceae</taxon>
        <taxon>Conchiformibius</taxon>
    </lineage>
</organism>
<dbReference type="Pfam" id="PF00501">
    <property type="entry name" value="AMP-binding"/>
    <property type="match status" value="1"/>
</dbReference>
<comment type="similarity">
    <text evidence="4">Belongs to the ATP-dependent AMP-binding enzyme family.</text>
</comment>
<dbReference type="CDD" id="cd05936">
    <property type="entry name" value="FC-FACS_FadD_like"/>
    <property type="match status" value="1"/>
</dbReference>
<comment type="pathway">
    <text evidence="3">Lipid metabolism; fatty acid beta-oxidation.</text>
</comment>
<evidence type="ECO:0000256" key="1">
    <source>
        <dbReference type="ARBA" id="ARBA00001946"/>
    </source>
</evidence>
<feature type="domain" description="AMP-binding enzyme C-terminal" evidence="16">
    <location>
        <begin position="468"/>
        <end position="542"/>
    </location>
</feature>
<dbReference type="FunFam" id="3.30.300.30:FF:000006">
    <property type="entry name" value="Long-chain-fatty-acid--CoA ligase FadD"/>
    <property type="match status" value="1"/>
</dbReference>
<dbReference type="GO" id="GO:0016020">
    <property type="term" value="C:membrane"/>
    <property type="evidence" value="ECO:0007669"/>
    <property type="project" value="UniProtKB-SubCell"/>
</dbReference>
<evidence type="ECO:0000259" key="16">
    <source>
        <dbReference type="Pfam" id="PF13193"/>
    </source>
</evidence>
<dbReference type="PROSITE" id="PS00455">
    <property type="entry name" value="AMP_BINDING"/>
    <property type="match status" value="1"/>
</dbReference>
<evidence type="ECO:0000259" key="15">
    <source>
        <dbReference type="Pfam" id="PF00501"/>
    </source>
</evidence>
<dbReference type="Gene3D" id="3.40.50.12780">
    <property type="entry name" value="N-terminal domain of ligase-like"/>
    <property type="match status" value="1"/>
</dbReference>
<dbReference type="AlphaFoldDB" id="A0A3P2A9C3"/>
<dbReference type="GO" id="GO:0005524">
    <property type="term" value="F:ATP binding"/>
    <property type="evidence" value="ECO:0007669"/>
    <property type="project" value="UniProtKB-KW"/>
</dbReference>
<keyword evidence="18" id="KW-1185">Reference proteome</keyword>
<dbReference type="FunFam" id="3.40.50.12780:FF:000003">
    <property type="entry name" value="Long-chain-fatty-acid--CoA ligase FadD"/>
    <property type="match status" value="1"/>
</dbReference>
<keyword evidence="5 17" id="KW-0436">Ligase</keyword>
<evidence type="ECO:0000313" key="17">
    <source>
        <dbReference type="EMBL" id="RRD91568.1"/>
    </source>
</evidence>
<evidence type="ECO:0000256" key="6">
    <source>
        <dbReference type="ARBA" id="ARBA00022741"/>
    </source>
</evidence>
<evidence type="ECO:0000256" key="5">
    <source>
        <dbReference type="ARBA" id="ARBA00022598"/>
    </source>
</evidence>
<keyword evidence="6" id="KW-0547">Nucleotide-binding</keyword>
<dbReference type="GO" id="GO:0004467">
    <property type="term" value="F:long-chain fatty acid-CoA ligase activity"/>
    <property type="evidence" value="ECO:0007669"/>
    <property type="project" value="UniProtKB-EC"/>
</dbReference>
<dbReference type="InterPro" id="IPR045851">
    <property type="entry name" value="AMP-bd_C_sf"/>
</dbReference>
<sequence length="552" mass="61349">MEKIWLNSYEDNIRAEIDVRRYASIVDIFRQSCDKYGDKTAFYNMGKTLSYRETARLSADFAAYLQQVLKLERGARVAVMMPNVLQYPLAVFGILQAGMVVVNTNPLYTPRELEHQLNDSGAEAIIVLENFANTLELVLPRTQVKHVIIASIGEMFGLKGLLMNFVIRKVKKMVPDYQIPHAVTFKQALAQGAAHTLQAVEPTLDDLAFLQYTGGTTGVAKGAMLTHGNICANMLQAAEWIKNRLREGEETVITALPLYHILSLTVNLMIFFQAGGTNILITNPRDLPAFIAELKKHPTTVLVGLNTLFNALLNQKDFHSVDFSTWKLTLGGGMATQQAVAEKWFAATGTPIVEAYGLTEASPGVCVNPLNIEAYTGCIGLPIPNTDVEVRDGNGNPVAIGEAGELWVRGPQVMQGYWQRPEETAKVLKDGWLETGDIVTMNEQGWVKIVDRKKDLIVVSGFNVYPNEIEDVVASHPKVQETACIGVASDKTGEALKLFVVKKDETLTRDELIEYCRTQLTAYKVPRDIEFRDELPKSNVGKILRRELRHPN</sequence>
<keyword evidence="10" id="KW-0443">Lipid metabolism</keyword>
<comment type="subcellular location">
    <subcellularLocation>
        <location evidence="2">Membrane</location>
        <topology evidence="2">Peripheral membrane protein</topology>
    </subcellularLocation>
</comment>
<dbReference type="PANTHER" id="PTHR43767">
    <property type="entry name" value="LONG-CHAIN-FATTY-ACID--COA LIGASE"/>
    <property type="match status" value="1"/>
</dbReference>
<accession>A0A3P2A9C3</accession>
<dbReference type="InterPro" id="IPR000873">
    <property type="entry name" value="AMP-dep_synth/lig_dom"/>
</dbReference>
<dbReference type="InterPro" id="IPR025110">
    <property type="entry name" value="AMP-bd_C"/>
</dbReference>
<dbReference type="InterPro" id="IPR042099">
    <property type="entry name" value="ANL_N_sf"/>
</dbReference>
<dbReference type="EC" id="6.2.1.3" evidence="12"/>
<protein>
    <recommendedName>
        <fullName evidence="13">Long-chain-fatty-acid--CoA ligase</fullName>
        <ecNumber evidence="12">6.2.1.3</ecNumber>
    </recommendedName>
    <alternativeName>
        <fullName evidence="14">Long-chain acyl-CoA synthetase</fullName>
    </alternativeName>
</protein>
<dbReference type="RefSeq" id="WP_124793767.1">
    <property type="nucleotide sequence ID" value="NZ_RQYC01000001.1"/>
</dbReference>
<evidence type="ECO:0000256" key="9">
    <source>
        <dbReference type="ARBA" id="ARBA00022842"/>
    </source>
</evidence>
<dbReference type="InterPro" id="IPR050237">
    <property type="entry name" value="ATP-dep_AMP-bd_enzyme"/>
</dbReference>
<reference evidence="17 18" key="1">
    <citation type="submission" date="2018-11" db="EMBL/GenBank/DDBJ databases">
        <title>Genomes From Bacteria Associated with the Canine Oral Cavity: a Test Case for Automated Genome-Based Taxonomic Assignment.</title>
        <authorList>
            <person name="Coil D.A."/>
            <person name="Jospin G."/>
            <person name="Darling A.E."/>
            <person name="Wallis C."/>
            <person name="Davis I.J."/>
            <person name="Harris S."/>
            <person name="Eisen J.A."/>
            <person name="Holcombe L.J."/>
            <person name="O'Flynn C."/>
        </authorList>
    </citation>
    <scope>NUCLEOTIDE SEQUENCE [LARGE SCALE GENOMIC DNA]</scope>
    <source>
        <strain evidence="17 18">COT-280</strain>
    </source>
</reference>
<feature type="domain" description="AMP-dependent synthetase/ligase" evidence="15">
    <location>
        <begin position="29"/>
        <end position="418"/>
    </location>
</feature>
<evidence type="ECO:0000256" key="8">
    <source>
        <dbReference type="ARBA" id="ARBA00022840"/>
    </source>
</evidence>
<evidence type="ECO:0000313" key="18">
    <source>
        <dbReference type="Proteomes" id="UP000269923"/>
    </source>
</evidence>
<evidence type="ECO:0000256" key="2">
    <source>
        <dbReference type="ARBA" id="ARBA00004170"/>
    </source>
</evidence>
<evidence type="ECO:0000256" key="10">
    <source>
        <dbReference type="ARBA" id="ARBA00023098"/>
    </source>
</evidence>
<keyword evidence="9" id="KW-0460">Magnesium</keyword>
<evidence type="ECO:0000256" key="3">
    <source>
        <dbReference type="ARBA" id="ARBA00005005"/>
    </source>
</evidence>
<keyword evidence="7" id="KW-0276">Fatty acid metabolism</keyword>
<comment type="cofactor">
    <cofactor evidence="1">
        <name>Mg(2+)</name>
        <dbReference type="ChEBI" id="CHEBI:18420"/>
    </cofactor>
</comment>
<comment type="caution">
    <text evidence="17">The sequence shown here is derived from an EMBL/GenBank/DDBJ whole genome shotgun (WGS) entry which is preliminary data.</text>
</comment>
<dbReference type="Gene3D" id="3.30.300.30">
    <property type="match status" value="1"/>
</dbReference>